<sequence length="317" mass="36233">MINTEKSRTERVKKQKRKRWLQIVIIALGVLLFASGGYAYYLYSSVESAAKKMYTPLKKEKSDLRDEKVSVDKKQPVSILIMGVDERENDRGRSDSMVLLNVNPRNNSILMMSIPRDSRTEIVGKGKEDKINHAYAFGGVEMTINTVEKFLNIPIDYYVEINMEGFAQIVDTLGGVDVTNKFSFNYEGYSFPKGDLHLNGVKALKYSRMRYDDPRGDFGRAERQRQVLKAVIQKAATPAVLTKLGEILDSLGNNVKTNLTFEEMQTMSTTYRQAAQNIKQEEIKGRGTKINGVYYYIVPQEERNRLNTLIKQQLELK</sequence>
<dbReference type="InterPro" id="IPR050922">
    <property type="entry name" value="LytR/CpsA/Psr_CW_biosynth"/>
</dbReference>
<protein>
    <recommendedName>
        <fullName evidence="9">Polyisoprenyl-teichoic acid--peptidoglycan teichoic acid transferase TagU</fullName>
        <ecNumber evidence="9">2.7.8.-</ecNumber>
    </recommendedName>
</protein>
<evidence type="ECO:0000256" key="7">
    <source>
        <dbReference type="ARBA" id="ARBA00023136"/>
    </source>
</evidence>
<dbReference type="EC" id="2.7.8.-" evidence="9"/>
<proteinExistence type="inferred from homology"/>
<dbReference type="InterPro" id="IPR004474">
    <property type="entry name" value="LytR_CpsA_psr"/>
</dbReference>
<dbReference type="NCBIfam" id="NF006897">
    <property type="entry name" value="PRK09379.1"/>
    <property type="match status" value="1"/>
</dbReference>
<comment type="pathway">
    <text evidence="9">Cell wall biogenesis.</text>
</comment>
<dbReference type="Gene3D" id="3.40.630.190">
    <property type="entry name" value="LCP protein"/>
    <property type="match status" value="1"/>
</dbReference>
<dbReference type="Proteomes" id="UP000199695">
    <property type="component" value="Unassembled WGS sequence"/>
</dbReference>
<name>A0A1H8CFD2_9BACL</name>
<evidence type="ECO:0000256" key="1">
    <source>
        <dbReference type="ARBA" id="ARBA00006068"/>
    </source>
</evidence>
<evidence type="ECO:0000256" key="10">
    <source>
        <dbReference type="SAM" id="Phobius"/>
    </source>
</evidence>
<dbReference type="STRING" id="1173111.SAMN05444955_103261"/>
<comment type="subcellular location">
    <subcellularLocation>
        <location evidence="9">Cell membrane</location>
        <topology evidence="9">Single-pass type II membrane protein</topology>
    </subcellularLocation>
</comment>
<reference evidence="12 13" key="1">
    <citation type="submission" date="2016-10" db="EMBL/GenBank/DDBJ databases">
        <authorList>
            <person name="de Groot N.N."/>
        </authorList>
    </citation>
    <scope>NUCLEOTIDE SEQUENCE [LARGE SCALE GENOMIC DNA]</scope>
    <source>
        <strain evidence="12 13">DSM 46701</strain>
    </source>
</reference>
<dbReference type="InterPro" id="IPR023734">
    <property type="entry name" value="TagU"/>
</dbReference>
<keyword evidence="6 9" id="KW-1133">Transmembrane helix</keyword>
<evidence type="ECO:0000313" key="12">
    <source>
        <dbReference type="EMBL" id="SEM93700.1"/>
    </source>
</evidence>
<evidence type="ECO:0000256" key="4">
    <source>
        <dbReference type="ARBA" id="ARBA00022692"/>
    </source>
</evidence>
<dbReference type="EMBL" id="FOCQ01000003">
    <property type="protein sequence ID" value="SEM93700.1"/>
    <property type="molecule type" value="Genomic_DNA"/>
</dbReference>
<keyword evidence="4 9" id="KW-0812">Transmembrane</keyword>
<dbReference type="GO" id="GO:0016780">
    <property type="term" value="F:phosphotransferase activity, for other substituted phosphate groups"/>
    <property type="evidence" value="ECO:0007669"/>
    <property type="project" value="UniProtKB-UniRule"/>
</dbReference>
<feature type="topological domain" description="Cytoplasmic" evidence="9">
    <location>
        <begin position="1"/>
        <end position="19"/>
    </location>
</feature>
<comment type="function">
    <text evidence="9">May catalyze the final step in cell wall teichoic acid biosynthesis, the transfer of the anionic cell wall polymers (APs) from their lipid-linked precursor to the cell wall peptidoglycan (PG).</text>
</comment>
<dbReference type="NCBIfam" id="TIGR00350">
    <property type="entry name" value="lytR_cpsA_psr"/>
    <property type="match status" value="1"/>
</dbReference>
<dbReference type="PANTHER" id="PTHR33392">
    <property type="entry name" value="POLYISOPRENYL-TEICHOIC ACID--PEPTIDOGLYCAN TEICHOIC ACID TRANSFERASE TAGU"/>
    <property type="match status" value="1"/>
</dbReference>
<dbReference type="HAMAP" id="MF_01140">
    <property type="entry name" value="TagU_transferase"/>
    <property type="match status" value="1"/>
</dbReference>
<keyword evidence="2 9" id="KW-1003">Cell membrane</keyword>
<accession>A0A1H8CFD2</accession>
<dbReference type="OrthoDB" id="27330at2"/>
<keyword evidence="3 9" id="KW-0808">Transferase</keyword>
<keyword evidence="5 9" id="KW-0735">Signal-anchor</keyword>
<dbReference type="Pfam" id="PF03816">
    <property type="entry name" value="LytR_cpsA_psr"/>
    <property type="match status" value="1"/>
</dbReference>
<evidence type="ECO:0000256" key="8">
    <source>
        <dbReference type="ARBA" id="ARBA00023316"/>
    </source>
</evidence>
<evidence type="ECO:0000256" key="9">
    <source>
        <dbReference type="HAMAP-Rule" id="MF_01140"/>
    </source>
</evidence>
<dbReference type="GO" id="GO:0005886">
    <property type="term" value="C:plasma membrane"/>
    <property type="evidence" value="ECO:0007669"/>
    <property type="project" value="UniProtKB-SubCell"/>
</dbReference>
<organism evidence="12 13">
    <name type="scientific">Lihuaxuella thermophila</name>
    <dbReference type="NCBI Taxonomy" id="1173111"/>
    <lineage>
        <taxon>Bacteria</taxon>
        <taxon>Bacillati</taxon>
        <taxon>Bacillota</taxon>
        <taxon>Bacilli</taxon>
        <taxon>Bacillales</taxon>
        <taxon>Thermoactinomycetaceae</taxon>
        <taxon>Lihuaxuella</taxon>
    </lineage>
</organism>
<feature type="topological domain" description="Extracellular" evidence="9">
    <location>
        <begin position="41"/>
        <end position="317"/>
    </location>
</feature>
<comment type="similarity">
    <text evidence="1 9">Belongs to the LytR/CpsA/Psr (LCP) family.</text>
</comment>
<dbReference type="AlphaFoldDB" id="A0A1H8CFD2"/>
<evidence type="ECO:0000256" key="5">
    <source>
        <dbReference type="ARBA" id="ARBA00022968"/>
    </source>
</evidence>
<dbReference type="PANTHER" id="PTHR33392:SF6">
    <property type="entry name" value="POLYISOPRENYL-TEICHOIC ACID--PEPTIDOGLYCAN TEICHOIC ACID TRANSFERASE TAGU"/>
    <property type="match status" value="1"/>
</dbReference>
<evidence type="ECO:0000256" key="2">
    <source>
        <dbReference type="ARBA" id="ARBA00022475"/>
    </source>
</evidence>
<evidence type="ECO:0000313" key="13">
    <source>
        <dbReference type="Proteomes" id="UP000199695"/>
    </source>
</evidence>
<evidence type="ECO:0000256" key="3">
    <source>
        <dbReference type="ARBA" id="ARBA00022679"/>
    </source>
</evidence>
<feature type="transmembrane region" description="Helical" evidence="10">
    <location>
        <begin position="20"/>
        <end position="43"/>
    </location>
</feature>
<dbReference type="GO" id="GO:0070726">
    <property type="term" value="P:cell wall assembly"/>
    <property type="evidence" value="ECO:0007669"/>
    <property type="project" value="UniProtKB-UniRule"/>
</dbReference>
<keyword evidence="13" id="KW-1185">Reference proteome</keyword>
<gene>
    <name evidence="9" type="primary">tagU</name>
    <name evidence="12" type="ORF">SAMN05444955_103261</name>
</gene>
<evidence type="ECO:0000259" key="11">
    <source>
        <dbReference type="Pfam" id="PF03816"/>
    </source>
</evidence>
<dbReference type="RefSeq" id="WP_089965890.1">
    <property type="nucleotide sequence ID" value="NZ_FOCQ01000003.1"/>
</dbReference>
<evidence type="ECO:0000256" key="6">
    <source>
        <dbReference type="ARBA" id="ARBA00022989"/>
    </source>
</evidence>
<keyword evidence="8 9" id="KW-0961">Cell wall biogenesis/degradation</keyword>
<feature type="domain" description="Cell envelope-related transcriptional attenuator" evidence="11">
    <location>
        <begin position="93"/>
        <end position="236"/>
    </location>
</feature>
<keyword evidence="7 9" id="KW-0472">Membrane</keyword>